<protein>
    <submittedName>
        <fullName evidence="3">Uncharacterized protein</fullName>
    </submittedName>
</protein>
<feature type="compositionally biased region" description="Polar residues" evidence="2">
    <location>
        <begin position="45"/>
        <end position="54"/>
    </location>
</feature>
<sequence length="886" mass="97470">MLSSTSDSSSTPSSLSSSSEEEEAPRKQHHRHKSCRRDGGGRRLSPSSASTTYSGKVGKHRHKSKRTKDARRQQRPPSPESVSQSALMAVKPGADSGGDRPHQSGPLSQTLSHHRRPSPLPRPPVVRAVAAPLPTGVLRPYTEEMIPSTRYESFCSSPTAPVPRPLSRSLTPPLLSEMTAIRKKRGETVAGGTAHCMNPPLGRLRTEEEAASAANPMRRSYEGNLPQPLQQTHFKDLRQPSTVSSLPMCSPSDGQGSLSSREHNLAFAGPSGVPHDLDFITERVLQTICDRLACGEGAGYRRLVGRESQQIAEAARASSRTGKETVGELSEQEKEAEVNRRRAELLRLRQLMGEIQEEARYFQEMKVTLNDLTSSLTLAFAQVIQLGEDGSMQLDLDEAAVSRTLPGNVALNSGTLIYTGGEKGLLDMLKGELALKKQSRAVDTATLERLLKELRERHKKHDAHLREVKAEEERKAKDEAERQRKAAEEQAAMCALKEHQREEVAAFVAQEASARAAIRAEEKSVVDQLVINAAKSKDYIQQRSIAAREAQFEDERKELCARELEARAGIVAMEAEELEDVWDMASELWQAAEEAEHDRQEQQEAAKAVEEARRKSAAWQAEQLEVAARLHAEIQKMERDSEDAAWERRKSQNAERNVRKALRSPGVSSSSRLRLSNVIPNQLLDVSDDDGKIRLVGDPYVAAVEARQRERRRADRLRQERLMSVMGALPTTIPGRSADLGDGLLPSRRLSKAHVNEIGNAELPVRKSGRGTSQTLPWRFPLSSQGNGAARGSGGRLGSRLGHADRSSVSPIRGRLQSEPNFMTETYLNLGVEGHRVGAPYEVHSTTSSLASAALPHADGIYNADSPHKNRFPDDETDALTNSNAV</sequence>
<proteinExistence type="predicted"/>
<feature type="coiled-coil region" evidence="1">
    <location>
        <begin position="451"/>
        <end position="497"/>
    </location>
</feature>
<feature type="region of interest" description="Disordered" evidence="2">
    <location>
        <begin position="1"/>
        <end position="127"/>
    </location>
</feature>
<feature type="region of interest" description="Disordered" evidence="2">
    <location>
        <begin position="765"/>
        <end position="812"/>
    </location>
</feature>
<name>A0A0N0P639_LEPSE</name>
<feature type="compositionally biased region" description="Polar residues" evidence="2">
    <location>
        <begin position="770"/>
        <end position="787"/>
    </location>
</feature>
<keyword evidence="1" id="KW-0175">Coiled coil</keyword>
<gene>
    <name evidence="3" type="ORF">ABL78_3748</name>
</gene>
<evidence type="ECO:0000256" key="1">
    <source>
        <dbReference type="SAM" id="Coils"/>
    </source>
</evidence>
<feature type="region of interest" description="Disordered" evidence="2">
    <location>
        <begin position="638"/>
        <end position="666"/>
    </location>
</feature>
<dbReference type="Proteomes" id="UP000038009">
    <property type="component" value="Unassembled WGS sequence"/>
</dbReference>
<evidence type="ECO:0000313" key="4">
    <source>
        <dbReference type="Proteomes" id="UP000038009"/>
    </source>
</evidence>
<dbReference type="VEuPathDB" id="TriTrypDB:Lsey_0099_0190"/>
<accession>A0A0N0P639</accession>
<feature type="region of interest" description="Disordered" evidence="2">
    <location>
        <begin position="862"/>
        <end position="886"/>
    </location>
</feature>
<evidence type="ECO:0000313" key="3">
    <source>
        <dbReference type="EMBL" id="KPI87186.1"/>
    </source>
</evidence>
<feature type="compositionally biased region" description="Basic residues" evidence="2">
    <location>
        <begin position="57"/>
        <end position="69"/>
    </location>
</feature>
<feature type="compositionally biased region" description="Low complexity" evidence="2">
    <location>
        <begin position="1"/>
        <end position="18"/>
    </location>
</feature>
<dbReference type="EMBL" id="LJSK01000099">
    <property type="protein sequence ID" value="KPI87186.1"/>
    <property type="molecule type" value="Genomic_DNA"/>
</dbReference>
<evidence type="ECO:0000256" key="2">
    <source>
        <dbReference type="SAM" id="MobiDB-lite"/>
    </source>
</evidence>
<comment type="caution">
    <text evidence="3">The sequence shown here is derived from an EMBL/GenBank/DDBJ whole genome shotgun (WGS) entry which is preliminary data.</text>
</comment>
<organism evidence="3 4">
    <name type="scientific">Leptomonas seymouri</name>
    <dbReference type="NCBI Taxonomy" id="5684"/>
    <lineage>
        <taxon>Eukaryota</taxon>
        <taxon>Discoba</taxon>
        <taxon>Euglenozoa</taxon>
        <taxon>Kinetoplastea</taxon>
        <taxon>Metakinetoplastina</taxon>
        <taxon>Trypanosomatida</taxon>
        <taxon>Trypanosomatidae</taxon>
        <taxon>Leishmaniinae</taxon>
        <taxon>Leptomonas</taxon>
    </lineage>
</organism>
<feature type="region of interest" description="Disordered" evidence="2">
    <location>
        <begin position="314"/>
        <end position="337"/>
    </location>
</feature>
<reference evidence="3 4" key="1">
    <citation type="journal article" date="2015" name="PLoS Pathog.">
        <title>Leptomonas seymouri: Adaptations to the Dixenous Life Cycle Analyzed by Genome Sequencing, Transcriptome Profiling and Co-infection with Leishmania donovani.</title>
        <authorList>
            <person name="Kraeva N."/>
            <person name="Butenko A."/>
            <person name="Hlavacova J."/>
            <person name="Kostygov A."/>
            <person name="Myskova J."/>
            <person name="Grybchuk D."/>
            <person name="Lestinova T."/>
            <person name="Votypka J."/>
            <person name="Volf P."/>
            <person name="Opperdoes F."/>
            <person name="Flegontov P."/>
            <person name="Lukes J."/>
            <person name="Yurchenko V."/>
        </authorList>
    </citation>
    <scope>NUCLEOTIDE SEQUENCE [LARGE SCALE GENOMIC DNA]</scope>
    <source>
        <strain evidence="3 4">ATCC 30220</strain>
    </source>
</reference>
<feature type="compositionally biased region" description="Basic and acidic residues" evidence="2">
    <location>
        <begin position="645"/>
        <end position="658"/>
    </location>
</feature>
<dbReference type="AlphaFoldDB" id="A0A0N0P639"/>
<feature type="compositionally biased region" description="Basic and acidic residues" evidence="2">
    <location>
        <begin position="321"/>
        <end position="337"/>
    </location>
</feature>
<keyword evidence="4" id="KW-1185">Reference proteome</keyword>